<accession>A0AAV4WBT7</accession>
<organism evidence="1 2">
    <name type="scientific">Caerostris darwini</name>
    <dbReference type="NCBI Taxonomy" id="1538125"/>
    <lineage>
        <taxon>Eukaryota</taxon>
        <taxon>Metazoa</taxon>
        <taxon>Ecdysozoa</taxon>
        <taxon>Arthropoda</taxon>
        <taxon>Chelicerata</taxon>
        <taxon>Arachnida</taxon>
        <taxon>Araneae</taxon>
        <taxon>Araneomorphae</taxon>
        <taxon>Entelegynae</taxon>
        <taxon>Araneoidea</taxon>
        <taxon>Araneidae</taxon>
        <taxon>Caerostris</taxon>
    </lineage>
</organism>
<proteinExistence type="predicted"/>
<gene>
    <name evidence="1" type="ORF">CDAR_304191</name>
</gene>
<reference evidence="1 2" key="1">
    <citation type="submission" date="2021-06" db="EMBL/GenBank/DDBJ databases">
        <title>Caerostris darwini draft genome.</title>
        <authorList>
            <person name="Kono N."/>
            <person name="Arakawa K."/>
        </authorList>
    </citation>
    <scope>NUCLEOTIDE SEQUENCE [LARGE SCALE GENOMIC DNA]</scope>
</reference>
<name>A0AAV4WBT7_9ARAC</name>
<dbReference type="EMBL" id="BPLQ01014419">
    <property type="protein sequence ID" value="GIY79535.1"/>
    <property type="molecule type" value="Genomic_DNA"/>
</dbReference>
<sequence>MRLIRSVASLELHKTAKMINESNEKKTKKNSVPIVHSKDVWMMCEALGIEAQLASFGDEWPKKDKIAPNTRSKQITIPIVQSREIWLFCNALDLKAELASGTD</sequence>
<dbReference type="Proteomes" id="UP001054837">
    <property type="component" value="Unassembled WGS sequence"/>
</dbReference>
<comment type="caution">
    <text evidence="1">The sequence shown here is derived from an EMBL/GenBank/DDBJ whole genome shotgun (WGS) entry which is preliminary data.</text>
</comment>
<evidence type="ECO:0000313" key="2">
    <source>
        <dbReference type="Proteomes" id="UP001054837"/>
    </source>
</evidence>
<dbReference type="AlphaFoldDB" id="A0AAV4WBT7"/>
<protein>
    <submittedName>
        <fullName evidence="1">Uncharacterized protein</fullName>
    </submittedName>
</protein>
<evidence type="ECO:0000313" key="1">
    <source>
        <dbReference type="EMBL" id="GIY79535.1"/>
    </source>
</evidence>
<keyword evidence="2" id="KW-1185">Reference proteome</keyword>